<dbReference type="GO" id="GO:0004760">
    <property type="term" value="F:L-serine-pyruvate transaminase activity"/>
    <property type="evidence" value="ECO:0007669"/>
    <property type="project" value="TreeGrafter"/>
</dbReference>
<keyword evidence="5" id="KW-0663">Pyridoxal phosphate</keyword>
<dbReference type="InterPro" id="IPR015422">
    <property type="entry name" value="PyrdxlP-dep_Trfase_small"/>
</dbReference>
<dbReference type="PANTHER" id="PTHR21152">
    <property type="entry name" value="AMINOTRANSFERASE CLASS V"/>
    <property type="match status" value="1"/>
</dbReference>
<dbReference type="Gene3D" id="3.40.640.10">
    <property type="entry name" value="Type I PLP-dependent aspartate aminotransferase-like (Major domain)"/>
    <property type="match status" value="1"/>
</dbReference>
<keyword evidence="4 7" id="KW-0808">Transferase</keyword>
<dbReference type="PIRSF" id="PIRSF000524">
    <property type="entry name" value="SPT"/>
    <property type="match status" value="1"/>
</dbReference>
<evidence type="ECO:0000256" key="2">
    <source>
        <dbReference type="ARBA" id="ARBA00009236"/>
    </source>
</evidence>
<comment type="cofactor">
    <cofactor evidence="1">
        <name>pyridoxal 5'-phosphate</name>
        <dbReference type="ChEBI" id="CHEBI:597326"/>
    </cofactor>
</comment>
<evidence type="ECO:0000256" key="1">
    <source>
        <dbReference type="ARBA" id="ARBA00001933"/>
    </source>
</evidence>
<reference evidence="7" key="1">
    <citation type="submission" date="2018-06" db="EMBL/GenBank/DDBJ databases">
        <authorList>
            <person name="Zhirakovskaya E."/>
        </authorList>
    </citation>
    <scope>NUCLEOTIDE SEQUENCE</scope>
</reference>
<protein>
    <submittedName>
        <fullName evidence="7">Serine--glyoxylate aminotransferase</fullName>
        <ecNumber evidence="7">2.6.1.45</ecNumber>
    </submittedName>
</protein>
<name>A0A3B0QVI3_9ZZZZ</name>
<feature type="domain" description="Aminotransferase class V" evidence="6">
    <location>
        <begin position="5"/>
        <end position="324"/>
    </location>
</feature>
<sequence length="386" mass="41293">MKKKYLLAPGPTPVPERTLLAMSGPMIHHRTPQFSAIFAEACELLKDVFQTKNDVMILSASGTGAMEASITNLFSPGDEVIAINGGKFGERWGQISEAYGLTVHWVKVEWGNAVDPAAVKELLDANPNVKGVLAQASETSTTVQHPIEELAKLTKDKDCLLIVDGITAVGVADVPMDKWGVDVMVSGSQKAFMLPSGLAFIALSDKAWGFADSSKCPKYYFNLKKEKKNIAKQTTAYTPAVSLIIGLRESLLMIKEEGLSNVFARHARLAEAARESMKALGLTLLAPESPSFATTGVYVPEGVDGGAFVKYMRDELGVTMAGGQDHLKGKIFRIAHLGYIDTFDMITAVSAIEMALVKFGHNVATGKGVAAAQAVLIEGYKSATPA</sequence>
<dbReference type="FunFam" id="3.40.640.10:FF:000027">
    <property type="entry name" value="Serine--pyruvate aminotransferase, mitochondrial"/>
    <property type="match status" value="1"/>
</dbReference>
<dbReference type="FunFam" id="3.90.1150.10:FF:000031">
    <property type="entry name" value="Serine--glyoxylate aminotransferase"/>
    <property type="match status" value="1"/>
</dbReference>
<dbReference type="AlphaFoldDB" id="A0A3B0QVI3"/>
<dbReference type="InterPro" id="IPR020578">
    <property type="entry name" value="Aminotrans_V_PyrdxlP_BS"/>
</dbReference>
<comment type="similarity">
    <text evidence="2">Belongs to the class-V pyridoxal-phosphate-dependent aminotransferase family.</text>
</comment>
<accession>A0A3B0QVI3</accession>
<dbReference type="Gene3D" id="3.90.1150.10">
    <property type="entry name" value="Aspartate Aminotransferase, domain 1"/>
    <property type="match status" value="1"/>
</dbReference>
<dbReference type="Pfam" id="PF00266">
    <property type="entry name" value="Aminotran_5"/>
    <property type="match status" value="1"/>
</dbReference>
<dbReference type="PANTHER" id="PTHR21152:SF40">
    <property type="entry name" value="ALANINE--GLYOXYLATE AMINOTRANSFERASE"/>
    <property type="match status" value="1"/>
</dbReference>
<organism evidence="7">
    <name type="scientific">hydrothermal vent metagenome</name>
    <dbReference type="NCBI Taxonomy" id="652676"/>
    <lineage>
        <taxon>unclassified sequences</taxon>
        <taxon>metagenomes</taxon>
        <taxon>ecological metagenomes</taxon>
    </lineage>
</organism>
<dbReference type="InterPro" id="IPR015421">
    <property type="entry name" value="PyrdxlP-dep_Trfase_major"/>
</dbReference>
<dbReference type="InterPro" id="IPR015424">
    <property type="entry name" value="PyrdxlP-dep_Trfase"/>
</dbReference>
<dbReference type="GO" id="GO:0050281">
    <property type="term" value="F:L-serine-glyoxylate transaminase activity"/>
    <property type="evidence" value="ECO:0007669"/>
    <property type="project" value="UniProtKB-EC"/>
</dbReference>
<dbReference type="GO" id="GO:0019265">
    <property type="term" value="P:glycine biosynthetic process, by transamination of glyoxylate"/>
    <property type="evidence" value="ECO:0007669"/>
    <property type="project" value="TreeGrafter"/>
</dbReference>
<dbReference type="PROSITE" id="PS00595">
    <property type="entry name" value="AA_TRANSFER_CLASS_5"/>
    <property type="match status" value="1"/>
</dbReference>
<evidence type="ECO:0000259" key="6">
    <source>
        <dbReference type="Pfam" id="PF00266"/>
    </source>
</evidence>
<evidence type="ECO:0000313" key="7">
    <source>
        <dbReference type="EMBL" id="VAV84322.1"/>
    </source>
</evidence>
<dbReference type="EC" id="2.6.1.45" evidence="7"/>
<evidence type="ECO:0000256" key="4">
    <source>
        <dbReference type="ARBA" id="ARBA00022679"/>
    </source>
</evidence>
<dbReference type="InterPro" id="IPR000192">
    <property type="entry name" value="Aminotrans_V_dom"/>
</dbReference>
<proteinExistence type="inferred from homology"/>
<gene>
    <name evidence="7" type="ORF">MNBD_DELTA01-1350</name>
</gene>
<dbReference type="EMBL" id="UOEA01000064">
    <property type="protein sequence ID" value="VAV84322.1"/>
    <property type="molecule type" value="Genomic_DNA"/>
</dbReference>
<evidence type="ECO:0000256" key="3">
    <source>
        <dbReference type="ARBA" id="ARBA00022576"/>
    </source>
</evidence>
<dbReference type="GO" id="GO:0008453">
    <property type="term" value="F:alanine-glyoxylate transaminase activity"/>
    <property type="evidence" value="ECO:0007669"/>
    <property type="project" value="TreeGrafter"/>
</dbReference>
<dbReference type="SUPFAM" id="SSF53383">
    <property type="entry name" value="PLP-dependent transferases"/>
    <property type="match status" value="1"/>
</dbReference>
<evidence type="ECO:0000256" key="5">
    <source>
        <dbReference type="ARBA" id="ARBA00022898"/>
    </source>
</evidence>
<dbReference type="InterPro" id="IPR024169">
    <property type="entry name" value="SP_NH2Trfase/AEP_transaminase"/>
</dbReference>
<keyword evidence="3 7" id="KW-0032">Aminotransferase</keyword>
<dbReference type="GO" id="GO:0005777">
    <property type="term" value="C:peroxisome"/>
    <property type="evidence" value="ECO:0007669"/>
    <property type="project" value="TreeGrafter"/>
</dbReference>